<keyword evidence="1" id="KW-0175">Coiled coil</keyword>
<dbReference type="InterPro" id="IPR018306">
    <property type="entry name" value="Phage_T5_Orf172_DNA-bd"/>
</dbReference>
<evidence type="ECO:0000256" key="1">
    <source>
        <dbReference type="SAM" id="Coils"/>
    </source>
</evidence>
<evidence type="ECO:0000313" key="4">
    <source>
        <dbReference type="Proteomes" id="UP000188879"/>
    </source>
</evidence>
<dbReference type="SMART" id="SM00974">
    <property type="entry name" value="T5orf172"/>
    <property type="match status" value="1"/>
</dbReference>
<evidence type="ECO:0000313" key="3">
    <source>
        <dbReference type="EMBL" id="ONG47983.1"/>
    </source>
</evidence>
<gene>
    <name evidence="3" type="ORF">BKE38_22455</name>
</gene>
<dbReference type="Pfam" id="PF13455">
    <property type="entry name" value="MUG113"/>
    <property type="match status" value="1"/>
</dbReference>
<keyword evidence="4" id="KW-1185">Reference proteome</keyword>
<dbReference type="Pfam" id="PF13250">
    <property type="entry name" value="SNIPE"/>
    <property type="match status" value="1"/>
</dbReference>
<comment type="caution">
    <text evidence="3">The sequence shown here is derived from an EMBL/GenBank/DDBJ whole genome shotgun (WGS) entry which is preliminary data.</text>
</comment>
<dbReference type="InterPro" id="IPR025280">
    <property type="entry name" value="SNIPE"/>
</dbReference>
<organism evidence="3 4">
    <name type="scientific">Teichococcus deserti</name>
    <dbReference type="NCBI Taxonomy" id="1817963"/>
    <lineage>
        <taxon>Bacteria</taxon>
        <taxon>Pseudomonadati</taxon>
        <taxon>Pseudomonadota</taxon>
        <taxon>Alphaproteobacteria</taxon>
        <taxon>Acetobacterales</taxon>
        <taxon>Roseomonadaceae</taxon>
        <taxon>Roseomonas</taxon>
    </lineage>
</organism>
<reference evidence="3 4" key="1">
    <citation type="submission" date="2016-10" db="EMBL/GenBank/DDBJ databases">
        <title>Draft Genome sequence of Roseomonas sp. strain M3.</title>
        <authorList>
            <person name="Subhash Y."/>
            <person name="Lee S."/>
        </authorList>
    </citation>
    <scope>NUCLEOTIDE SEQUENCE [LARGE SCALE GENOMIC DNA]</scope>
    <source>
        <strain evidence="3 4">M3</strain>
    </source>
</reference>
<name>A0A1V2GY12_9PROT</name>
<proteinExistence type="predicted"/>
<dbReference type="Proteomes" id="UP000188879">
    <property type="component" value="Unassembled WGS sequence"/>
</dbReference>
<dbReference type="EMBL" id="MLCO01000255">
    <property type="protein sequence ID" value="ONG47983.1"/>
    <property type="molecule type" value="Genomic_DNA"/>
</dbReference>
<feature type="domain" description="Bacteriophage T5 Orf172 DNA-binding" evidence="2">
    <location>
        <begin position="328"/>
        <end position="411"/>
    </location>
</feature>
<protein>
    <recommendedName>
        <fullName evidence="2">Bacteriophage T5 Orf172 DNA-binding domain-containing protein</fullName>
    </recommendedName>
</protein>
<feature type="coiled-coil region" evidence="1">
    <location>
        <begin position="213"/>
        <end position="304"/>
    </location>
</feature>
<dbReference type="AlphaFoldDB" id="A0A1V2GY12"/>
<accession>A0A1V2GY12</accession>
<evidence type="ECO:0000259" key="2">
    <source>
        <dbReference type="SMART" id="SM00974"/>
    </source>
</evidence>
<feature type="coiled-coil region" evidence="1">
    <location>
        <begin position="3"/>
        <end position="30"/>
    </location>
</feature>
<sequence length="445" mass="50342">MSVLEIQAAVDTARAEAARIEAEAQTQAAKSALRIAQTEAEIQTKVREATEAARAAVERAESKAQAQIRALRELDEQIEARKGQIIEMDDAILLQESGLFESKYNLTSTAEYKARLDDIRRKQSAMIRERTAFTAANNWVVNDSAAEGRRMIREYSRLIIRAFNTECEETVDHVKVHNAESSRTRIQRSYEAMNKLGVTMKIRITPAFLELKLEELQLAVEFQLKRQDEKEAQRQLREQAREEAKLQKEIDAALEALAKEERHFRRAQKALEAQLAKATSTSEIEMINAELASIAQNLGEVEAKRQDVDYRAQHASAGYVYIISNIGAFGEDVFKIGVTRRLEPLDRIDELGGASVPFDFDVHALVFSEDAYGLENDLHRHFASQRLNMVNGRKEFFRASLPEIEEVLRKHFAKPVEFNHAAEASAYRQTVLLRQAADAAMKIPA</sequence>